<dbReference type="GO" id="GO:0005524">
    <property type="term" value="F:ATP binding"/>
    <property type="evidence" value="ECO:0007669"/>
    <property type="project" value="UniProtKB-KW"/>
</dbReference>
<dbReference type="Pfam" id="PF13920">
    <property type="entry name" value="zf-C3HC4_3"/>
    <property type="match status" value="1"/>
</dbReference>
<organism evidence="7">
    <name type="scientific">viral metagenome</name>
    <dbReference type="NCBI Taxonomy" id="1070528"/>
    <lineage>
        <taxon>unclassified sequences</taxon>
        <taxon>metagenomes</taxon>
        <taxon>organismal metagenomes</taxon>
    </lineage>
</organism>
<dbReference type="GO" id="GO:0005634">
    <property type="term" value="C:nucleus"/>
    <property type="evidence" value="ECO:0007669"/>
    <property type="project" value="TreeGrafter"/>
</dbReference>
<dbReference type="GO" id="GO:0016787">
    <property type="term" value="F:hydrolase activity"/>
    <property type="evidence" value="ECO:0007669"/>
    <property type="project" value="UniProtKB-KW"/>
</dbReference>
<name>A0A6C0HLP0_9ZZZZ</name>
<dbReference type="SUPFAM" id="SSF57850">
    <property type="entry name" value="RING/U-box"/>
    <property type="match status" value="1"/>
</dbReference>
<protein>
    <recommendedName>
        <fullName evidence="6">RING-type domain-containing protein</fullName>
    </recommendedName>
</protein>
<dbReference type="InterPro" id="IPR001841">
    <property type="entry name" value="Znf_RING"/>
</dbReference>
<keyword evidence="3" id="KW-0347">Helicase</keyword>
<dbReference type="InterPro" id="IPR013083">
    <property type="entry name" value="Znf_RING/FYVE/PHD"/>
</dbReference>
<keyword evidence="4" id="KW-0067">ATP-binding</keyword>
<evidence type="ECO:0000256" key="5">
    <source>
        <dbReference type="SAM" id="MobiDB-lite"/>
    </source>
</evidence>
<dbReference type="InterPro" id="IPR027417">
    <property type="entry name" value="P-loop_NTPase"/>
</dbReference>
<feature type="region of interest" description="Disordered" evidence="5">
    <location>
        <begin position="565"/>
        <end position="584"/>
    </location>
</feature>
<dbReference type="EMBL" id="MN739980">
    <property type="protein sequence ID" value="QHT81290.1"/>
    <property type="molecule type" value="Genomic_DNA"/>
</dbReference>
<evidence type="ECO:0000256" key="1">
    <source>
        <dbReference type="ARBA" id="ARBA00022741"/>
    </source>
</evidence>
<dbReference type="GO" id="GO:0008094">
    <property type="term" value="F:ATP-dependent activity, acting on DNA"/>
    <property type="evidence" value="ECO:0007669"/>
    <property type="project" value="TreeGrafter"/>
</dbReference>
<evidence type="ECO:0000256" key="3">
    <source>
        <dbReference type="ARBA" id="ARBA00022806"/>
    </source>
</evidence>
<accession>A0A6C0HLP0</accession>
<keyword evidence="1" id="KW-0547">Nucleotide-binding</keyword>
<evidence type="ECO:0000256" key="2">
    <source>
        <dbReference type="ARBA" id="ARBA00022801"/>
    </source>
</evidence>
<keyword evidence="2" id="KW-0378">Hydrolase</keyword>
<dbReference type="AlphaFoldDB" id="A0A6C0HLP0"/>
<dbReference type="Gene3D" id="3.40.50.300">
    <property type="entry name" value="P-loop containing nucleotide triphosphate hydrolases"/>
    <property type="match status" value="2"/>
</dbReference>
<evidence type="ECO:0000256" key="4">
    <source>
        <dbReference type="ARBA" id="ARBA00022840"/>
    </source>
</evidence>
<feature type="domain" description="RING-type" evidence="6">
    <location>
        <begin position="658"/>
        <end position="697"/>
    </location>
</feature>
<proteinExistence type="predicted"/>
<dbReference type="PANTHER" id="PTHR45626:SF51">
    <property type="entry name" value="SNF2-RELATED DOMAIN-CONTAINING PROTEIN"/>
    <property type="match status" value="1"/>
</dbReference>
<dbReference type="SUPFAM" id="SSF52540">
    <property type="entry name" value="P-loop containing nucleoside triphosphate hydrolases"/>
    <property type="match status" value="2"/>
</dbReference>
<dbReference type="PANTHER" id="PTHR45626">
    <property type="entry name" value="TRANSCRIPTION TERMINATION FACTOR 2-RELATED"/>
    <property type="match status" value="1"/>
</dbReference>
<dbReference type="GO" id="GO:0004386">
    <property type="term" value="F:helicase activity"/>
    <property type="evidence" value="ECO:0007669"/>
    <property type="project" value="UniProtKB-KW"/>
</dbReference>
<dbReference type="SMART" id="SM00184">
    <property type="entry name" value="RING"/>
    <property type="match status" value="1"/>
</dbReference>
<evidence type="ECO:0000259" key="6">
    <source>
        <dbReference type="PROSITE" id="PS50089"/>
    </source>
</evidence>
<dbReference type="Gene3D" id="3.30.40.10">
    <property type="entry name" value="Zinc/RING finger domain, C3HC4 (zinc finger)"/>
    <property type="match status" value="1"/>
</dbReference>
<dbReference type="InterPro" id="IPR050628">
    <property type="entry name" value="SNF2_RAD54_helicase_TF"/>
</dbReference>
<dbReference type="GO" id="GO:0006281">
    <property type="term" value="P:DNA repair"/>
    <property type="evidence" value="ECO:0007669"/>
    <property type="project" value="TreeGrafter"/>
</dbReference>
<evidence type="ECO:0000313" key="7">
    <source>
        <dbReference type="EMBL" id="QHT81290.1"/>
    </source>
</evidence>
<reference evidence="7" key="1">
    <citation type="journal article" date="2020" name="Nature">
        <title>Giant virus diversity and host interactions through global metagenomics.</title>
        <authorList>
            <person name="Schulz F."/>
            <person name="Roux S."/>
            <person name="Paez-Espino D."/>
            <person name="Jungbluth S."/>
            <person name="Walsh D.A."/>
            <person name="Denef V.J."/>
            <person name="McMahon K.D."/>
            <person name="Konstantinidis K.T."/>
            <person name="Eloe-Fadrosh E.A."/>
            <person name="Kyrpides N.C."/>
            <person name="Woyke T."/>
        </authorList>
    </citation>
    <scope>NUCLEOTIDE SEQUENCE</scope>
    <source>
        <strain evidence="7">GVMAG-M-3300023184-13</strain>
    </source>
</reference>
<dbReference type="PROSITE" id="PS50089">
    <property type="entry name" value="ZF_RING_2"/>
    <property type="match status" value="1"/>
</dbReference>
<sequence length="852" mass="98402">MLAYPKILEKAAKIKHSYFIYERIVTPVDSKYFNDTFMSLIKISIDLDKLIETCIIPIDGIIYHRKDLYKNDDAVREVKRTTAYINEVKHYCDKYYYIAKIQFGDEHYIVQVIFYSIESQFILPSILMGSPAMSTIVQRHLHISNNFYSTDNNAYLVILDNLHKNLHGTSEIYDLSTHIGRCEPESIGMRTRLYDYQLNDLNKLISREIKPIFEIFTSDKILMFENGLIFNYNKSKFVEIDEIRAIPIKGIVLAHQPGTGKSLIVLAYCQLRPCQTAIIVPDHLYDSRHWDMEIRKHFINPDKLAAHVHIFSFTQFSTLTPDKYNQFAAIFIDEAHEIYTLSDQDSTDKKMMQIHLYKILTSTTCQFKCLITGTPFAAGADSLYKIISMLTDSTFNYMPFIRNRIYEPTLKLLFARNTLESVNRELNLPPISYNNVLLTFTQFERDIMESLLAANIEYADIDPTQRSSKFVNVEKIRKILSNVLTAILYDDSDKGYINLTIEQIKELFLTQTQNEYCEHSQILSELYSRLKQLLLIKQEILKQLDRGQPISMSGIMAMIRRSDSDGPVASAAKDQLELPHQSHQSHTSIHDKCRELTEVNHNIVHFNDLIFTKTREVESKKAVFDRYSKIYSVIESAETAVETTEPININIIDEDSVCAVCLSPVCKPVVYSCGHFFCKLCSDNMRVSGSVLCPTCRRPTPDDKLIIITNIKEKKFYGTKVNYIVEMMHCSPLDETFIIFTQFDRNINALAAVLTAESITNVIYHTWQDISDFRDDHKKVIILSSLNQPSGIDLSFVSNIIILEPPNGEFSFRRDMERQIIGRILRINQTKPVTVTRLVIEDSIEMQLYVDL</sequence>